<dbReference type="PANTHER" id="PTHR42760">
    <property type="entry name" value="SHORT-CHAIN DEHYDROGENASES/REDUCTASES FAMILY MEMBER"/>
    <property type="match status" value="1"/>
</dbReference>
<comment type="similarity">
    <text evidence="1">Belongs to the short-chain dehydrogenases/reductases (SDR) family.</text>
</comment>
<reference evidence="3 4" key="1">
    <citation type="submission" date="2015-05" db="EMBL/GenBank/DDBJ databases">
        <title>Genome sequence of Mycobacterium heraklionense Davo strain.</title>
        <authorList>
            <person name="Greninger A.L."/>
            <person name="Cunningham G."/>
            <person name="Miller S."/>
        </authorList>
    </citation>
    <scope>NUCLEOTIDE SEQUENCE [LARGE SCALE GENOMIC DNA]</scope>
    <source>
        <strain evidence="3 4">Davo</strain>
    </source>
</reference>
<dbReference type="EMBL" id="LDPO01000005">
    <property type="protein sequence ID" value="KLO29786.1"/>
    <property type="molecule type" value="Genomic_DNA"/>
</dbReference>
<evidence type="ECO:0000313" key="3">
    <source>
        <dbReference type="EMBL" id="KLO29786.1"/>
    </source>
</evidence>
<dbReference type="PRINTS" id="PR00081">
    <property type="entry name" value="GDHRDH"/>
</dbReference>
<dbReference type="Pfam" id="PF13561">
    <property type="entry name" value="adh_short_C2"/>
    <property type="match status" value="1"/>
</dbReference>
<dbReference type="PROSITE" id="PS00061">
    <property type="entry name" value="ADH_SHORT"/>
    <property type="match status" value="1"/>
</dbReference>
<evidence type="ECO:0000256" key="2">
    <source>
        <dbReference type="ARBA" id="ARBA00023002"/>
    </source>
</evidence>
<sequence length="244" mass="24746">MSNSLALVTGAGSGIGKAITLAFAAQGDRVIAADLDLAAAEATAAEQPELITALPVDVADRAQVDALRDRAHAEIGVPTVVVNAAGWDRTDQFLNATTEFAEKVVAINYLGPVHVCSAFLPGMIAAGGGGRVVNLASDAGRVGSAGESIYAGAKGGVIALTKSLAREMARHAITVNCVCPGPTDTPLFAAQPEKLKEALIKAIPFRRLARPEEVAAPVLFFASAAASFITGQVISVSGGLTMAG</sequence>
<dbReference type="InterPro" id="IPR002347">
    <property type="entry name" value="SDR_fam"/>
</dbReference>
<keyword evidence="2" id="KW-0560">Oxidoreductase</keyword>
<dbReference type="SUPFAM" id="SSF51735">
    <property type="entry name" value="NAD(P)-binding Rossmann-fold domains"/>
    <property type="match status" value="1"/>
</dbReference>
<dbReference type="Gene3D" id="3.40.50.720">
    <property type="entry name" value="NAD(P)-binding Rossmann-like Domain"/>
    <property type="match status" value="1"/>
</dbReference>
<dbReference type="RefSeq" id="WP_047318848.1">
    <property type="nucleotide sequence ID" value="NZ_LDPO01000005.1"/>
</dbReference>
<gene>
    <name evidence="3" type="ORF">ABW16_09260</name>
</gene>
<evidence type="ECO:0000256" key="1">
    <source>
        <dbReference type="ARBA" id="ARBA00006484"/>
    </source>
</evidence>
<name>A0ABR5FH71_9MYCO</name>
<dbReference type="PRINTS" id="PR00080">
    <property type="entry name" value="SDRFAMILY"/>
</dbReference>
<dbReference type="PANTHER" id="PTHR42760:SF133">
    <property type="entry name" value="3-OXOACYL-[ACYL-CARRIER-PROTEIN] REDUCTASE"/>
    <property type="match status" value="1"/>
</dbReference>
<protein>
    <submittedName>
        <fullName evidence="3">2-hydroxycyclohexanecarboxyl-CoA dehydrogenase</fullName>
    </submittedName>
</protein>
<organism evidence="3 4">
    <name type="scientific">Mycolicibacter heraklionensis</name>
    <dbReference type="NCBI Taxonomy" id="512402"/>
    <lineage>
        <taxon>Bacteria</taxon>
        <taxon>Bacillati</taxon>
        <taxon>Actinomycetota</taxon>
        <taxon>Actinomycetes</taxon>
        <taxon>Mycobacteriales</taxon>
        <taxon>Mycobacteriaceae</taxon>
        <taxon>Mycolicibacter</taxon>
    </lineage>
</organism>
<dbReference type="InterPro" id="IPR020904">
    <property type="entry name" value="Sc_DH/Rdtase_CS"/>
</dbReference>
<dbReference type="Proteomes" id="UP000036464">
    <property type="component" value="Unassembled WGS sequence"/>
</dbReference>
<proteinExistence type="inferred from homology"/>
<comment type="caution">
    <text evidence="3">The sequence shown here is derived from an EMBL/GenBank/DDBJ whole genome shotgun (WGS) entry which is preliminary data.</text>
</comment>
<keyword evidence="4" id="KW-1185">Reference proteome</keyword>
<dbReference type="InterPro" id="IPR036291">
    <property type="entry name" value="NAD(P)-bd_dom_sf"/>
</dbReference>
<evidence type="ECO:0000313" key="4">
    <source>
        <dbReference type="Proteomes" id="UP000036464"/>
    </source>
</evidence>
<accession>A0ABR5FH71</accession>